<sequence length="234" mass="24127">MTAPGRIPAVTLIRPVAAGILLALLSCAGDTVDLGLGPGRDVARILRAVTSSGLLWGLGALLLAVTAGTRRRAVTQAVMLPVTATVTYFLMIVLVTGRWSGDVAGTAAVWLAVSVAAGFALGILGNTVRHDTGRRAAVAAGIACGLLACPAVHALLIEPPAELMGLVVRGADEFYRSFHPAAAIGLVVPVLVLVWLATRYHLGSHRRELLLSAGLTAVGGAVLWLLADVVRWIA</sequence>
<accession>A0A1H1WEA0</accession>
<keyword evidence="3" id="KW-1185">Reference proteome</keyword>
<feature type="transmembrane region" description="Helical" evidence="1">
    <location>
        <begin position="103"/>
        <end position="124"/>
    </location>
</feature>
<evidence type="ECO:0000256" key="1">
    <source>
        <dbReference type="SAM" id="Phobius"/>
    </source>
</evidence>
<dbReference type="EMBL" id="LT629758">
    <property type="protein sequence ID" value="SDS95352.1"/>
    <property type="molecule type" value="Genomic_DNA"/>
</dbReference>
<protein>
    <submittedName>
        <fullName evidence="2">Uncharacterized protein</fullName>
    </submittedName>
</protein>
<keyword evidence="1" id="KW-1133">Transmembrane helix</keyword>
<evidence type="ECO:0000313" key="3">
    <source>
        <dbReference type="Proteomes" id="UP000198688"/>
    </source>
</evidence>
<feature type="transmembrane region" description="Helical" evidence="1">
    <location>
        <begin position="77"/>
        <end position="97"/>
    </location>
</feature>
<dbReference type="PROSITE" id="PS51257">
    <property type="entry name" value="PROKAR_LIPOPROTEIN"/>
    <property type="match status" value="1"/>
</dbReference>
<name>A0A1H1WEA0_9ACTN</name>
<organism evidence="2 3">
    <name type="scientific">Actinoplanes derwentensis</name>
    <dbReference type="NCBI Taxonomy" id="113562"/>
    <lineage>
        <taxon>Bacteria</taxon>
        <taxon>Bacillati</taxon>
        <taxon>Actinomycetota</taxon>
        <taxon>Actinomycetes</taxon>
        <taxon>Micromonosporales</taxon>
        <taxon>Micromonosporaceae</taxon>
        <taxon>Actinoplanes</taxon>
    </lineage>
</organism>
<feature type="transmembrane region" description="Helical" evidence="1">
    <location>
        <begin position="45"/>
        <end position="65"/>
    </location>
</feature>
<reference evidence="2 3" key="1">
    <citation type="submission" date="2016-10" db="EMBL/GenBank/DDBJ databases">
        <authorList>
            <person name="de Groot N.N."/>
        </authorList>
    </citation>
    <scope>NUCLEOTIDE SEQUENCE [LARGE SCALE GENOMIC DNA]</scope>
    <source>
        <strain evidence="2 3">DSM 43941</strain>
    </source>
</reference>
<feature type="transmembrane region" description="Helical" evidence="1">
    <location>
        <begin position="209"/>
        <end position="227"/>
    </location>
</feature>
<keyword evidence="1" id="KW-0812">Transmembrane</keyword>
<evidence type="ECO:0000313" key="2">
    <source>
        <dbReference type="EMBL" id="SDS95352.1"/>
    </source>
</evidence>
<keyword evidence="1" id="KW-0472">Membrane</keyword>
<dbReference type="AlphaFoldDB" id="A0A1H1WEA0"/>
<dbReference type="Proteomes" id="UP000198688">
    <property type="component" value="Chromosome I"/>
</dbReference>
<feature type="transmembrane region" description="Helical" evidence="1">
    <location>
        <begin position="177"/>
        <end position="197"/>
    </location>
</feature>
<proteinExistence type="predicted"/>
<dbReference type="STRING" id="113562.SAMN04489716_2075"/>
<gene>
    <name evidence="2" type="ORF">SAMN04489716_2075</name>
</gene>
<feature type="transmembrane region" description="Helical" evidence="1">
    <location>
        <begin position="136"/>
        <end position="157"/>
    </location>
</feature>